<evidence type="ECO:0000256" key="11">
    <source>
        <dbReference type="ARBA" id="ARBA00022786"/>
    </source>
</evidence>
<dbReference type="Pfam" id="PF21235">
    <property type="entry name" value="UBA_ARI1"/>
    <property type="match status" value="1"/>
</dbReference>
<dbReference type="PROSITE" id="PS51873">
    <property type="entry name" value="TRIAD"/>
    <property type="match status" value="1"/>
</dbReference>
<evidence type="ECO:0000256" key="9">
    <source>
        <dbReference type="ARBA" id="ARBA00022737"/>
    </source>
</evidence>
<evidence type="ECO:0000259" key="15">
    <source>
        <dbReference type="PROSITE" id="PS50089"/>
    </source>
</evidence>
<keyword evidence="7" id="KW-0808">Transferase</keyword>
<keyword evidence="11" id="KW-0833">Ubl conjugation pathway</keyword>
<feature type="region of interest" description="Disordered" evidence="14">
    <location>
        <begin position="576"/>
        <end position="622"/>
    </location>
</feature>
<dbReference type="Proteomes" id="UP000701853">
    <property type="component" value="Chromosome 9"/>
</dbReference>
<organism evidence="17 18">
    <name type="scientific">Gossypium anomalum</name>
    <dbReference type="NCBI Taxonomy" id="47600"/>
    <lineage>
        <taxon>Eukaryota</taxon>
        <taxon>Viridiplantae</taxon>
        <taxon>Streptophyta</taxon>
        <taxon>Embryophyta</taxon>
        <taxon>Tracheophyta</taxon>
        <taxon>Spermatophyta</taxon>
        <taxon>Magnoliopsida</taxon>
        <taxon>eudicotyledons</taxon>
        <taxon>Gunneridae</taxon>
        <taxon>Pentapetalae</taxon>
        <taxon>rosids</taxon>
        <taxon>malvids</taxon>
        <taxon>Malvales</taxon>
        <taxon>Malvaceae</taxon>
        <taxon>Malvoideae</taxon>
        <taxon>Gossypium</taxon>
    </lineage>
</organism>
<dbReference type="CDD" id="cd22583">
    <property type="entry name" value="Rcat_RBR_ARI7-like"/>
    <property type="match status" value="1"/>
</dbReference>
<feature type="domain" description="RING-type" evidence="15">
    <location>
        <begin position="162"/>
        <end position="206"/>
    </location>
</feature>
<feature type="compositionally biased region" description="Low complexity" evidence="14">
    <location>
        <begin position="582"/>
        <end position="595"/>
    </location>
</feature>
<evidence type="ECO:0000256" key="14">
    <source>
        <dbReference type="SAM" id="MobiDB-lite"/>
    </source>
</evidence>
<dbReference type="CDD" id="cd20346">
    <property type="entry name" value="BRcat_RBR_ANKIB1"/>
    <property type="match status" value="1"/>
</dbReference>
<dbReference type="GO" id="GO:0008270">
    <property type="term" value="F:zinc ion binding"/>
    <property type="evidence" value="ECO:0007669"/>
    <property type="project" value="UniProtKB-KW"/>
</dbReference>
<dbReference type="GO" id="GO:0061630">
    <property type="term" value="F:ubiquitin protein ligase activity"/>
    <property type="evidence" value="ECO:0007669"/>
    <property type="project" value="UniProtKB-EC"/>
</dbReference>
<dbReference type="UniPathway" id="UPA00143"/>
<evidence type="ECO:0000256" key="2">
    <source>
        <dbReference type="ARBA" id="ARBA00001947"/>
    </source>
</evidence>
<evidence type="ECO:0000256" key="12">
    <source>
        <dbReference type="ARBA" id="ARBA00022833"/>
    </source>
</evidence>
<sequence length="622" mass="70269">MLRVCGSQVLNSKVFGMVSEDNVIEDSVSVEDDFDGDDYDYDDGGDYYDDDYGDAGDDDDDYGLVEDDDVDDPGAMVSRRPKLGYTVLQEADIKQRQEDDISKVSTVLSLSQVEAIILLRHYNWNVNEVHDEWFSDEERVRKSVGLFERPVVDVSDASEFTCGICFDLLPCDNFASASCGHPFCRECWQGYICTSINDGPGCLLLRCPELSCKAAVGPDMIDKLAPCEEKEKYSQFLLRSYIEDNREAKWCPAPGCENAVNFAVGGGDFDVTCLCSYRFCWNCTVEAHRPVDCETVTKWMLKNSVDGENVNWILHNSKTCPKCKRPIEKNQGCMHMTCTPPCSYEFCWLCLRAWSSHGLATGGLYSCNVYEAEMQKGNVDAKMRREMAKTSFEKYTHYYERWASNQSSREKALEDLNRMESENMEKLCNVQCTTMSQLKCITEAWLQIVECRRVLKWTYAYGYYLPEHEKTKTQFFEYLQGEAEAGLERLHRCAEKELDKYVTADGPSSDFDDFRTKLTGLTRKCSALGAESSILDVSFTDLFFSVHFSIYSVTKTYFENLVRALENGLEDVNSTACNKTVSPRSPASPRSPTGRNGKGRGSRGKESPRAGGSPKNVDDTSK</sequence>
<dbReference type="InterPro" id="IPR002867">
    <property type="entry name" value="IBR_dom"/>
</dbReference>
<accession>A0A8J5YFS9</accession>
<comment type="catalytic activity">
    <reaction evidence="1">
        <text>[E2 ubiquitin-conjugating enzyme]-S-ubiquitinyl-L-cysteine + [acceptor protein]-L-lysine = [E2 ubiquitin-conjugating enzyme]-L-cysteine + [acceptor protein]-N(6)-ubiquitinyl-L-lysine.</text>
        <dbReference type="EC" id="2.3.2.31"/>
    </reaction>
</comment>
<name>A0A8J5YFS9_9ROSI</name>
<evidence type="ECO:0000256" key="6">
    <source>
        <dbReference type="ARBA" id="ARBA00012251"/>
    </source>
</evidence>
<dbReference type="EC" id="2.3.2.31" evidence="6"/>
<feature type="region of interest" description="Disordered" evidence="14">
    <location>
        <begin position="29"/>
        <end position="60"/>
    </location>
</feature>
<comment type="cofactor">
    <cofactor evidence="2">
        <name>Zn(2+)</name>
        <dbReference type="ChEBI" id="CHEBI:29105"/>
    </cofactor>
</comment>
<dbReference type="FunFam" id="3.30.40.10:FF:000019">
    <property type="entry name" value="RBR-type E3 ubiquitin transferase"/>
    <property type="match status" value="1"/>
</dbReference>
<dbReference type="SUPFAM" id="SSF57850">
    <property type="entry name" value="RING/U-box"/>
    <property type="match status" value="3"/>
</dbReference>
<dbReference type="EMBL" id="JAHUZN010000009">
    <property type="protein sequence ID" value="KAG8484409.1"/>
    <property type="molecule type" value="Genomic_DNA"/>
</dbReference>
<evidence type="ECO:0000256" key="5">
    <source>
        <dbReference type="ARBA" id="ARBA00005884"/>
    </source>
</evidence>
<dbReference type="InterPro" id="IPR013083">
    <property type="entry name" value="Znf_RING/FYVE/PHD"/>
</dbReference>
<dbReference type="InterPro" id="IPR048962">
    <property type="entry name" value="ARIH1-like_UBL"/>
</dbReference>
<dbReference type="InterPro" id="IPR044066">
    <property type="entry name" value="TRIAD_supradom"/>
</dbReference>
<keyword evidence="12" id="KW-0862">Zinc</keyword>
<gene>
    <name evidence="17" type="ORF">CXB51_023747</name>
</gene>
<evidence type="ECO:0000256" key="4">
    <source>
        <dbReference type="ARBA" id="ARBA00004906"/>
    </source>
</evidence>
<evidence type="ECO:0000313" key="18">
    <source>
        <dbReference type="Proteomes" id="UP000701853"/>
    </source>
</evidence>
<evidence type="ECO:0000256" key="1">
    <source>
        <dbReference type="ARBA" id="ARBA00001798"/>
    </source>
</evidence>
<reference evidence="17 18" key="1">
    <citation type="journal article" date="2021" name="bioRxiv">
        <title>The Gossypium anomalum genome as a resource for cotton improvement and evolutionary analysis of hybrid incompatibility.</title>
        <authorList>
            <person name="Grover C.E."/>
            <person name="Yuan D."/>
            <person name="Arick M.A."/>
            <person name="Miller E.R."/>
            <person name="Hu G."/>
            <person name="Peterson D.G."/>
            <person name="Wendel J.F."/>
            <person name="Udall J.A."/>
        </authorList>
    </citation>
    <scope>NUCLEOTIDE SEQUENCE [LARGE SCALE GENOMIC DNA]</scope>
    <source>
        <strain evidence="17">JFW-Udall</strain>
        <tissue evidence="17">Leaf</tissue>
    </source>
</reference>
<dbReference type="SMART" id="SM00647">
    <property type="entry name" value="IBR"/>
    <property type="match status" value="2"/>
</dbReference>
<comment type="pathway">
    <text evidence="4">Protein modification; protein ubiquitination.</text>
</comment>
<protein>
    <recommendedName>
        <fullName evidence="6">RBR-type E3 ubiquitin transferase</fullName>
        <ecNumber evidence="6">2.3.2.31</ecNumber>
    </recommendedName>
</protein>
<evidence type="ECO:0000256" key="10">
    <source>
        <dbReference type="ARBA" id="ARBA00022771"/>
    </source>
</evidence>
<dbReference type="Pfam" id="PF01485">
    <property type="entry name" value="IBR"/>
    <property type="match status" value="1"/>
</dbReference>
<comment type="function">
    <text evidence="3">Might act as an E3 ubiquitin-protein ligase, or as part of E3 complex, which accepts ubiquitin from specific E2 ubiquitin-conjugating enzymes and then transfers it to substrates.</text>
</comment>
<comment type="similarity">
    <text evidence="5">Belongs to the RBR family. Ariadne subfamily.</text>
</comment>
<dbReference type="AlphaFoldDB" id="A0A8J5YFS9"/>
<keyword evidence="9" id="KW-0677">Repeat</keyword>
<feature type="domain" description="RING-type" evidence="16">
    <location>
        <begin position="158"/>
        <end position="371"/>
    </location>
</feature>
<evidence type="ECO:0000256" key="3">
    <source>
        <dbReference type="ARBA" id="ARBA00003976"/>
    </source>
</evidence>
<dbReference type="InterPro" id="IPR031127">
    <property type="entry name" value="E3_UB_ligase_RBR"/>
</dbReference>
<dbReference type="PROSITE" id="PS50089">
    <property type="entry name" value="ZF_RING_2"/>
    <property type="match status" value="1"/>
</dbReference>
<evidence type="ECO:0000313" key="17">
    <source>
        <dbReference type="EMBL" id="KAG8484409.1"/>
    </source>
</evidence>
<dbReference type="OrthoDB" id="10009520at2759"/>
<keyword evidence="18" id="KW-1185">Reference proteome</keyword>
<keyword evidence="10 13" id="KW-0863">Zinc-finger</keyword>
<evidence type="ECO:0000259" key="16">
    <source>
        <dbReference type="PROSITE" id="PS51873"/>
    </source>
</evidence>
<keyword evidence="8" id="KW-0479">Metal-binding</keyword>
<dbReference type="PANTHER" id="PTHR11685">
    <property type="entry name" value="RBR FAMILY RING FINGER AND IBR DOMAIN-CONTAINING"/>
    <property type="match status" value="1"/>
</dbReference>
<evidence type="ECO:0000256" key="8">
    <source>
        <dbReference type="ARBA" id="ARBA00022723"/>
    </source>
</evidence>
<dbReference type="Gene3D" id="3.30.40.10">
    <property type="entry name" value="Zinc/RING finger domain, C3HC4 (zinc finger)"/>
    <property type="match status" value="1"/>
</dbReference>
<proteinExistence type="inferred from homology"/>
<dbReference type="FunFam" id="1.20.120.1750:FF:000005">
    <property type="entry name" value="RBR-type E3 ubiquitin transferase"/>
    <property type="match status" value="1"/>
</dbReference>
<dbReference type="GO" id="GO:0016567">
    <property type="term" value="P:protein ubiquitination"/>
    <property type="evidence" value="ECO:0007669"/>
    <property type="project" value="UniProtKB-UniPathway"/>
</dbReference>
<dbReference type="Pfam" id="PF22191">
    <property type="entry name" value="IBR_1"/>
    <property type="match status" value="1"/>
</dbReference>
<dbReference type="InterPro" id="IPR001841">
    <property type="entry name" value="Znf_RING"/>
</dbReference>
<comment type="caution">
    <text evidence="17">The sequence shown here is derived from an EMBL/GenBank/DDBJ whole genome shotgun (WGS) entry which is preliminary data.</text>
</comment>
<dbReference type="Gene3D" id="1.20.120.1750">
    <property type="match status" value="1"/>
</dbReference>
<evidence type="ECO:0000256" key="13">
    <source>
        <dbReference type="PROSITE-ProRule" id="PRU00175"/>
    </source>
</evidence>
<evidence type="ECO:0000256" key="7">
    <source>
        <dbReference type="ARBA" id="ARBA00022679"/>
    </source>
</evidence>